<dbReference type="SUPFAM" id="SSF48498">
    <property type="entry name" value="Tetracyclin repressor-like, C-terminal domain"/>
    <property type="match status" value="1"/>
</dbReference>
<keyword evidence="1 2" id="KW-0238">DNA-binding</keyword>
<dbReference type="RefSeq" id="WP_183500955.1">
    <property type="nucleotide sequence ID" value="NZ_BAABCO010000003.1"/>
</dbReference>
<dbReference type="GO" id="GO:0000976">
    <property type="term" value="F:transcription cis-regulatory region binding"/>
    <property type="evidence" value="ECO:0007669"/>
    <property type="project" value="TreeGrafter"/>
</dbReference>
<dbReference type="PRINTS" id="PR00455">
    <property type="entry name" value="HTHTETR"/>
</dbReference>
<gene>
    <name evidence="5" type="ORF">BKA10_003275</name>
</gene>
<evidence type="ECO:0000256" key="2">
    <source>
        <dbReference type="PROSITE-ProRule" id="PRU00335"/>
    </source>
</evidence>
<feature type="region of interest" description="Disordered" evidence="3">
    <location>
        <begin position="1"/>
        <end position="20"/>
    </location>
</feature>
<reference evidence="5 6" key="1">
    <citation type="submission" date="2020-08" db="EMBL/GenBank/DDBJ databases">
        <title>Sequencing the genomes of 1000 actinobacteria strains.</title>
        <authorList>
            <person name="Klenk H.-P."/>
        </authorList>
    </citation>
    <scope>NUCLEOTIDE SEQUENCE [LARGE SCALE GENOMIC DNA]</scope>
    <source>
        <strain evidence="5 6">DSM 19600</strain>
    </source>
</reference>
<dbReference type="Gene3D" id="1.10.10.60">
    <property type="entry name" value="Homeodomain-like"/>
    <property type="match status" value="1"/>
</dbReference>
<evidence type="ECO:0000259" key="4">
    <source>
        <dbReference type="PROSITE" id="PS50977"/>
    </source>
</evidence>
<sequence length="199" mass="21247">MTETAPKPRRRGRPRGGSDARERILAAAADEFGAHGYDAATMRAIAARADVDAALVHHYFGTKADLFAASVGMPLRPDRAVPLILAGPRDEVGAGIVRFVLEQMEDPGTRKRAVALLRTSIGNRMATPLLAEFLQRELIGRIAKSLGAPDAELRASLVGSQIAGLLMARYIVKLPALAGASIDDLVARVGPTVQRYLDD</sequence>
<protein>
    <submittedName>
        <fullName evidence="5">AcrR family transcriptional regulator</fullName>
    </submittedName>
</protein>
<dbReference type="InterPro" id="IPR001647">
    <property type="entry name" value="HTH_TetR"/>
</dbReference>
<comment type="caution">
    <text evidence="5">The sequence shown here is derived from an EMBL/GenBank/DDBJ whole genome shotgun (WGS) entry which is preliminary data.</text>
</comment>
<evidence type="ECO:0000313" key="6">
    <source>
        <dbReference type="Proteomes" id="UP000549113"/>
    </source>
</evidence>
<dbReference type="Gene3D" id="1.10.357.10">
    <property type="entry name" value="Tetracycline Repressor, domain 2"/>
    <property type="match status" value="1"/>
</dbReference>
<dbReference type="PROSITE" id="PS50977">
    <property type="entry name" value="HTH_TETR_2"/>
    <property type="match status" value="1"/>
</dbReference>
<evidence type="ECO:0000256" key="1">
    <source>
        <dbReference type="ARBA" id="ARBA00023125"/>
    </source>
</evidence>
<keyword evidence="6" id="KW-1185">Reference proteome</keyword>
<accession>A0AA40VNL0</accession>
<feature type="DNA-binding region" description="H-T-H motif" evidence="2">
    <location>
        <begin position="41"/>
        <end position="60"/>
    </location>
</feature>
<dbReference type="AlphaFoldDB" id="A0AA40VNL0"/>
<dbReference type="PANTHER" id="PTHR30055">
    <property type="entry name" value="HTH-TYPE TRANSCRIPTIONAL REGULATOR RUTR"/>
    <property type="match status" value="1"/>
</dbReference>
<feature type="domain" description="HTH tetR-type" evidence="4">
    <location>
        <begin position="18"/>
        <end position="78"/>
    </location>
</feature>
<dbReference type="InterPro" id="IPR050109">
    <property type="entry name" value="HTH-type_TetR-like_transc_reg"/>
</dbReference>
<dbReference type="EMBL" id="JACIFH010000001">
    <property type="protein sequence ID" value="MBB4141481.1"/>
    <property type="molecule type" value="Genomic_DNA"/>
</dbReference>
<dbReference type="SUPFAM" id="SSF46689">
    <property type="entry name" value="Homeodomain-like"/>
    <property type="match status" value="1"/>
</dbReference>
<dbReference type="InterPro" id="IPR041678">
    <property type="entry name" value="TetR_C_16"/>
</dbReference>
<proteinExistence type="predicted"/>
<dbReference type="InterPro" id="IPR009057">
    <property type="entry name" value="Homeodomain-like_sf"/>
</dbReference>
<dbReference type="GO" id="GO:0003700">
    <property type="term" value="F:DNA-binding transcription factor activity"/>
    <property type="evidence" value="ECO:0007669"/>
    <property type="project" value="TreeGrafter"/>
</dbReference>
<dbReference type="Proteomes" id="UP000549113">
    <property type="component" value="Unassembled WGS sequence"/>
</dbReference>
<evidence type="ECO:0000256" key="3">
    <source>
        <dbReference type="SAM" id="MobiDB-lite"/>
    </source>
</evidence>
<dbReference type="Pfam" id="PF00440">
    <property type="entry name" value="TetR_N"/>
    <property type="match status" value="1"/>
</dbReference>
<dbReference type="InterPro" id="IPR036271">
    <property type="entry name" value="Tet_transcr_reg_TetR-rel_C_sf"/>
</dbReference>
<name>A0AA40VNL0_9MICO</name>
<dbReference type="PANTHER" id="PTHR30055:SF235">
    <property type="entry name" value="TRANSCRIPTIONAL REGULATORY PROTEIN"/>
    <property type="match status" value="1"/>
</dbReference>
<dbReference type="Pfam" id="PF17920">
    <property type="entry name" value="TetR_C_16"/>
    <property type="match status" value="1"/>
</dbReference>
<evidence type="ECO:0000313" key="5">
    <source>
        <dbReference type="EMBL" id="MBB4141481.1"/>
    </source>
</evidence>
<organism evidence="5 6">
    <name type="scientific">Microbacterium invictum</name>
    <dbReference type="NCBI Taxonomy" id="515415"/>
    <lineage>
        <taxon>Bacteria</taxon>
        <taxon>Bacillati</taxon>
        <taxon>Actinomycetota</taxon>
        <taxon>Actinomycetes</taxon>
        <taxon>Micrococcales</taxon>
        <taxon>Microbacteriaceae</taxon>
        <taxon>Microbacterium</taxon>
    </lineage>
</organism>